<dbReference type="OrthoDB" id="1414986at2"/>
<dbReference type="InterPro" id="IPR051784">
    <property type="entry name" value="Nod_factor_ABC_transporter"/>
</dbReference>
<feature type="transmembrane region" description="Helical" evidence="5">
    <location>
        <begin position="110"/>
        <end position="136"/>
    </location>
</feature>
<dbReference type="EMBL" id="FNYV01000002">
    <property type="protein sequence ID" value="SEI85355.1"/>
    <property type="molecule type" value="Genomic_DNA"/>
</dbReference>
<feature type="transmembrane region" description="Helical" evidence="5">
    <location>
        <begin position="233"/>
        <end position="254"/>
    </location>
</feature>
<comment type="similarity">
    <text evidence="5">Belongs to the ABC-2 integral membrane protein family.</text>
</comment>
<evidence type="ECO:0000256" key="1">
    <source>
        <dbReference type="ARBA" id="ARBA00004141"/>
    </source>
</evidence>
<dbReference type="InterPro" id="IPR013525">
    <property type="entry name" value="ABC2_TM"/>
</dbReference>
<organism evidence="7 8">
    <name type="scientific">Micromonospora phaseoli</name>
    <dbReference type="NCBI Taxonomy" id="1144548"/>
    <lineage>
        <taxon>Bacteria</taxon>
        <taxon>Bacillati</taxon>
        <taxon>Actinomycetota</taxon>
        <taxon>Actinomycetes</taxon>
        <taxon>Micromonosporales</taxon>
        <taxon>Micromonosporaceae</taxon>
        <taxon>Micromonospora</taxon>
    </lineage>
</organism>
<feature type="transmembrane region" description="Helical" evidence="5">
    <location>
        <begin position="21"/>
        <end position="43"/>
    </location>
</feature>
<gene>
    <name evidence="7" type="ORF">SAMN05443287_10240</name>
</gene>
<evidence type="ECO:0000313" key="7">
    <source>
        <dbReference type="EMBL" id="SEI85355.1"/>
    </source>
</evidence>
<dbReference type="Pfam" id="PF01061">
    <property type="entry name" value="ABC2_membrane"/>
    <property type="match status" value="1"/>
</dbReference>
<comment type="subcellular location">
    <subcellularLocation>
        <location evidence="5">Cell membrane</location>
        <topology evidence="5">Multi-pass membrane protein</topology>
    </subcellularLocation>
    <subcellularLocation>
        <location evidence="1">Membrane</location>
        <topology evidence="1">Multi-pass membrane protein</topology>
    </subcellularLocation>
</comment>
<feature type="transmembrane region" description="Helical" evidence="5">
    <location>
        <begin position="183"/>
        <end position="201"/>
    </location>
</feature>
<feature type="transmembrane region" description="Helical" evidence="5">
    <location>
        <begin position="63"/>
        <end position="85"/>
    </location>
</feature>
<dbReference type="InterPro" id="IPR047817">
    <property type="entry name" value="ABC2_TM_bact-type"/>
</dbReference>
<proteinExistence type="inferred from homology"/>
<keyword evidence="4 5" id="KW-0472">Membrane</keyword>
<dbReference type="GO" id="GO:0005886">
    <property type="term" value="C:plasma membrane"/>
    <property type="evidence" value="ECO:0007669"/>
    <property type="project" value="UniProtKB-SubCell"/>
</dbReference>
<reference evidence="8" key="1">
    <citation type="submission" date="2016-10" db="EMBL/GenBank/DDBJ databases">
        <authorList>
            <person name="Varghese N."/>
            <person name="Submissions S."/>
        </authorList>
    </citation>
    <scope>NUCLEOTIDE SEQUENCE [LARGE SCALE GENOMIC DNA]</scope>
    <source>
        <strain evidence="8">CGMCC 4.7038</strain>
    </source>
</reference>
<keyword evidence="2 5" id="KW-0812">Transmembrane</keyword>
<protein>
    <recommendedName>
        <fullName evidence="5">Transport permease protein</fullName>
    </recommendedName>
</protein>
<accession>A0A1H6UAU5</accession>
<sequence>MSVMAATFVRNWRITLRAYPWTYFVGTLATGVLTIGVSMLAYRAIGGGRVGASFTAATGSADYLGYVTVGAAALTFTTRMVLWVAKAQITEYREGTLESQLLTPARRLPYLLGVTAQALSTTAVEITVLVAVATALGVRLTVADPLTLLAATVAATVAVVGMSVPLSALMLAAGEAHITQNTLFTAMALLCGFTFPTSYLPDAARWLGEALPVTWALRVLRAATLPGTDVDPWPAFAVCVVLGGAYLLLGLSILDPAERRALHRSARA</sequence>
<evidence type="ECO:0000256" key="5">
    <source>
        <dbReference type="RuleBase" id="RU361157"/>
    </source>
</evidence>
<evidence type="ECO:0000256" key="3">
    <source>
        <dbReference type="ARBA" id="ARBA00022989"/>
    </source>
</evidence>
<feature type="domain" description="ABC transmembrane type-2" evidence="6">
    <location>
        <begin position="22"/>
        <end position="257"/>
    </location>
</feature>
<evidence type="ECO:0000259" key="6">
    <source>
        <dbReference type="PROSITE" id="PS51012"/>
    </source>
</evidence>
<dbReference type="PANTHER" id="PTHR43229:SF6">
    <property type="entry name" value="ABC-TYPE MULTIDRUG TRANSPORT SYSTEM, PERMEASE COMPONENT"/>
    <property type="match status" value="1"/>
</dbReference>
<keyword evidence="5" id="KW-0813">Transport</keyword>
<evidence type="ECO:0000256" key="2">
    <source>
        <dbReference type="ARBA" id="ARBA00022692"/>
    </source>
</evidence>
<dbReference type="PANTHER" id="PTHR43229">
    <property type="entry name" value="NODULATION PROTEIN J"/>
    <property type="match status" value="1"/>
</dbReference>
<dbReference type="PROSITE" id="PS51012">
    <property type="entry name" value="ABC_TM2"/>
    <property type="match status" value="1"/>
</dbReference>
<dbReference type="STRING" id="1144548.SAMN05443287_10240"/>
<keyword evidence="3 5" id="KW-1133">Transmembrane helix</keyword>
<dbReference type="Proteomes" id="UP000198707">
    <property type="component" value="Unassembled WGS sequence"/>
</dbReference>
<dbReference type="GO" id="GO:0140359">
    <property type="term" value="F:ABC-type transporter activity"/>
    <property type="evidence" value="ECO:0007669"/>
    <property type="project" value="InterPro"/>
</dbReference>
<keyword evidence="8" id="KW-1185">Reference proteome</keyword>
<evidence type="ECO:0000256" key="4">
    <source>
        <dbReference type="ARBA" id="ARBA00023136"/>
    </source>
</evidence>
<name>A0A1H6UAU5_9ACTN</name>
<feature type="transmembrane region" description="Helical" evidence="5">
    <location>
        <begin position="148"/>
        <end position="171"/>
    </location>
</feature>
<dbReference type="AlphaFoldDB" id="A0A1H6UAU5"/>
<keyword evidence="5" id="KW-1003">Cell membrane</keyword>
<evidence type="ECO:0000313" key="8">
    <source>
        <dbReference type="Proteomes" id="UP000198707"/>
    </source>
</evidence>